<dbReference type="InterPro" id="IPR009057">
    <property type="entry name" value="Homeodomain-like_sf"/>
</dbReference>
<dbReference type="Proteomes" id="UP000092627">
    <property type="component" value="Unassembled WGS sequence"/>
</dbReference>
<dbReference type="PANTHER" id="PTHR30055">
    <property type="entry name" value="HTH-TYPE TRANSCRIPTIONAL REGULATOR RUTR"/>
    <property type="match status" value="1"/>
</dbReference>
<accession>A0A1A8TQ08</accession>
<evidence type="ECO:0000313" key="4">
    <source>
        <dbReference type="EMBL" id="SBS35165.1"/>
    </source>
</evidence>
<dbReference type="STRING" id="295068.MAQ5080_03094"/>
<protein>
    <submittedName>
        <fullName evidence="4">Tetracycline repressor protein class A from transposon 1721</fullName>
    </submittedName>
</protein>
<sequence length="210" mass="24161">MKKTTHNESGWRGSPELWFQAATEILLESGVDGVKIATLAKRLGLSRTSFYWFFSDREALLSALVESWKEKNTGSLVKQTTAYADSLAEATLNVFDCWIDQSLFDSKLEFAIRSWSLQSKSIQEEVRQADSQRLTALANMLKRYGFNDIQADVHARTIYLVQIGYISMQTEESLAQRMQRISEYVNTFTGTYPKDNELERFYHKHGYQAI</sequence>
<organism evidence="4 5">
    <name type="scientific">Marinomonas aquimarina</name>
    <dbReference type="NCBI Taxonomy" id="295068"/>
    <lineage>
        <taxon>Bacteria</taxon>
        <taxon>Pseudomonadati</taxon>
        <taxon>Pseudomonadota</taxon>
        <taxon>Gammaproteobacteria</taxon>
        <taxon>Oceanospirillales</taxon>
        <taxon>Oceanospirillaceae</taxon>
        <taxon>Marinomonas</taxon>
    </lineage>
</organism>
<feature type="DNA-binding region" description="H-T-H motif" evidence="2">
    <location>
        <begin position="35"/>
        <end position="54"/>
    </location>
</feature>
<evidence type="ECO:0000313" key="5">
    <source>
        <dbReference type="Proteomes" id="UP000092627"/>
    </source>
</evidence>
<dbReference type="PROSITE" id="PS50977">
    <property type="entry name" value="HTH_TETR_2"/>
    <property type="match status" value="1"/>
</dbReference>
<reference evidence="4 5" key="1">
    <citation type="submission" date="2016-06" db="EMBL/GenBank/DDBJ databases">
        <authorList>
            <person name="Kjaerup R.B."/>
            <person name="Dalgaard T.S."/>
            <person name="Juul-Madsen H.R."/>
        </authorList>
    </citation>
    <scope>NUCLEOTIDE SEQUENCE [LARGE SCALE GENOMIC DNA]</scope>
    <source>
        <strain evidence="4 5">CECT 5080</strain>
    </source>
</reference>
<dbReference type="RefSeq" id="WP_067212499.1">
    <property type="nucleotide sequence ID" value="NZ_FLOC01000021.1"/>
</dbReference>
<dbReference type="GO" id="GO:0000976">
    <property type="term" value="F:transcription cis-regulatory region binding"/>
    <property type="evidence" value="ECO:0007669"/>
    <property type="project" value="TreeGrafter"/>
</dbReference>
<dbReference type="GO" id="GO:0003700">
    <property type="term" value="F:DNA-binding transcription factor activity"/>
    <property type="evidence" value="ECO:0007669"/>
    <property type="project" value="TreeGrafter"/>
</dbReference>
<dbReference type="SUPFAM" id="SSF46689">
    <property type="entry name" value="Homeodomain-like"/>
    <property type="match status" value="1"/>
</dbReference>
<dbReference type="PANTHER" id="PTHR30055:SF239">
    <property type="entry name" value="TRANSCRIPTIONAL REGULATORY PROTEIN"/>
    <property type="match status" value="1"/>
</dbReference>
<evidence type="ECO:0000256" key="1">
    <source>
        <dbReference type="ARBA" id="ARBA00023125"/>
    </source>
</evidence>
<dbReference type="EMBL" id="FLOC01000021">
    <property type="protein sequence ID" value="SBS35165.1"/>
    <property type="molecule type" value="Genomic_DNA"/>
</dbReference>
<dbReference type="PRINTS" id="PR00455">
    <property type="entry name" value="HTHTETR"/>
</dbReference>
<keyword evidence="5" id="KW-1185">Reference proteome</keyword>
<dbReference type="AlphaFoldDB" id="A0A1A8TQ08"/>
<keyword evidence="1 2" id="KW-0238">DNA-binding</keyword>
<dbReference type="Pfam" id="PF00440">
    <property type="entry name" value="TetR_N"/>
    <property type="match status" value="1"/>
</dbReference>
<evidence type="ECO:0000259" key="3">
    <source>
        <dbReference type="PROSITE" id="PS50977"/>
    </source>
</evidence>
<feature type="domain" description="HTH tetR-type" evidence="3">
    <location>
        <begin position="12"/>
        <end position="72"/>
    </location>
</feature>
<name>A0A1A8TQ08_9GAMM</name>
<dbReference type="Gene3D" id="1.10.357.10">
    <property type="entry name" value="Tetracycline Repressor, domain 2"/>
    <property type="match status" value="1"/>
</dbReference>
<evidence type="ECO:0000256" key="2">
    <source>
        <dbReference type="PROSITE-ProRule" id="PRU00335"/>
    </source>
</evidence>
<dbReference type="InterPro" id="IPR050109">
    <property type="entry name" value="HTH-type_TetR-like_transc_reg"/>
</dbReference>
<gene>
    <name evidence="4" type="primary">tetR</name>
    <name evidence="4" type="ORF">MAQ5080_03094</name>
</gene>
<proteinExistence type="predicted"/>
<dbReference type="OrthoDB" id="4541465at2"/>
<dbReference type="InterPro" id="IPR001647">
    <property type="entry name" value="HTH_TetR"/>
</dbReference>